<dbReference type="PANTHER" id="PTHR35008">
    <property type="entry name" value="BLL4482 PROTEIN-RELATED"/>
    <property type="match status" value="1"/>
</dbReference>
<keyword evidence="3 4" id="KW-0408">Iron</keyword>
<dbReference type="EMBL" id="RWGW01000007">
    <property type="protein sequence ID" value="RSK34275.1"/>
    <property type="molecule type" value="Genomic_DNA"/>
</dbReference>
<keyword evidence="8" id="KW-1185">Reference proteome</keyword>
<feature type="compositionally biased region" description="Basic and acidic residues" evidence="5">
    <location>
        <begin position="280"/>
        <end position="289"/>
    </location>
</feature>
<dbReference type="InterPro" id="IPR036909">
    <property type="entry name" value="Cyt_c-like_dom_sf"/>
</dbReference>
<dbReference type="InterPro" id="IPR009056">
    <property type="entry name" value="Cyt_c-like_dom"/>
</dbReference>
<name>A0ABX9ZE37_9BACL</name>
<proteinExistence type="predicted"/>
<evidence type="ECO:0000256" key="5">
    <source>
        <dbReference type="SAM" id="MobiDB-lite"/>
    </source>
</evidence>
<evidence type="ECO:0000259" key="6">
    <source>
        <dbReference type="PROSITE" id="PS51007"/>
    </source>
</evidence>
<keyword evidence="2 4" id="KW-0479">Metal-binding</keyword>
<dbReference type="Proteomes" id="UP000272481">
    <property type="component" value="Unassembled WGS sequence"/>
</dbReference>
<comment type="caution">
    <text evidence="7">The sequence shown here is derived from an EMBL/GenBank/DDBJ whole genome shotgun (WGS) entry which is preliminary data.</text>
</comment>
<dbReference type="SUPFAM" id="SSF46626">
    <property type="entry name" value="Cytochrome c"/>
    <property type="match status" value="2"/>
</dbReference>
<sequence>MKRSTGLTFFALFAGALLIIGLLGFRLASEKNEGAETPQVEEVPAETAGVLHNPPSLEDVPEGPEGAAIMRGYELVNNTSEVLWSESATTEDGRERVNGLSCTSCHAGAGLEEDSSSLVGMAAAYPMYIGRSGDIVTLEERINGCMVRSMDGQPLEGEDLDAMVSYFKYISEGIPVGAEMPWRQKNSLDELPVPNVEDGEALYQQSCIACHAGDGSGIGSNNGPALWGPDSFNDGAGMSRLTKMAGYLQNNMPKGAEGTLTDQEAADLAAYILAQDRPEWSGHENDWPKGGRPNDIINKERREEIRNGTINWDEVLKPAEK</sequence>
<evidence type="ECO:0000313" key="7">
    <source>
        <dbReference type="EMBL" id="RSK34275.1"/>
    </source>
</evidence>
<evidence type="ECO:0000256" key="4">
    <source>
        <dbReference type="PROSITE-ProRule" id="PRU00433"/>
    </source>
</evidence>
<organism evidence="7 8">
    <name type="scientific">Bhargavaea beijingensis</name>
    <dbReference type="NCBI Taxonomy" id="426756"/>
    <lineage>
        <taxon>Bacteria</taxon>
        <taxon>Bacillati</taxon>
        <taxon>Bacillota</taxon>
        <taxon>Bacilli</taxon>
        <taxon>Bacillales</taxon>
        <taxon>Caryophanaceae</taxon>
        <taxon>Bhargavaea</taxon>
    </lineage>
</organism>
<dbReference type="RefSeq" id="WP_125903645.1">
    <property type="nucleotide sequence ID" value="NZ_JAPDFN010000006.1"/>
</dbReference>
<feature type="domain" description="Cytochrome c" evidence="6">
    <location>
        <begin position="88"/>
        <end position="171"/>
    </location>
</feature>
<protein>
    <submittedName>
        <fullName evidence="7">C-type cytochrome</fullName>
    </submittedName>
</protein>
<accession>A0ABX9ZE37</accession>
<dbReference type="InterPro" id="IPR051459">
    <property type="entry name" value="Cytochrome_c-type_DH"/>
</dbReference>
<keyword evidence="1 4" id="KW-0349">Heme</keyword>
<reference evidence="7 8" key="1">
    <citation type="submission" date="2018-12" db="EMBL/GenBank/DDBJ databases">
        <title>Comparitive functional genomics of dry heat resistant strains isolated from the viking spacecraft.</title>
        <authorList>
            <person name="Seuylemezian A."/>
            <person name="Vaishampayan P."/>
        </authorList>
    </citation>
    <scope>NUCLEOTIDE SEQUENCE [LARGE SCALE GENOMIC DNA]</scope>
    <source>
        <strain evidence="7 8">M6-11</strain>
    </source>
</reference>
<dbReference type="Gene3D" id="1.10.760.10">
    <property type="entry name" value="Cytochrome c-like domain"/>
    <property type="match status" value="2"/>
</dbReference>
<dbReference type="Pfam" id="PF13442">
    <property type="entry name" value="Cytochrome_CBB3"/>
    <property type="match status" value="1"/>
</dbReference>
<evidence type="ECO:0000256" key="1">
    <source>
        <dbReference type="ARBA" id="ARBA00022617"/>
    </source>
</evidence>
<gene>
    <name evidence="7" type="ORF">EJA12_04915</name>
</gene>
<feature type="domain" description="Cytochrome c" evidence="6">
    <location>
        <begin position="194"/>
        <end position="276"/>
    </location>
</feature>
<evidence type="ECO:0000313" key="8">
    <source>
        <dbReference type="Proteomes" id="UP000272481"/>
    </source>
</evidence>
<dbReference type="Pfam" id="PF21342">
    <property type="entry name" value="SoxA-TsdA_cyt-c"/>
    <property type="match status" value="1"/>
</dbReference>
<evidence type="ECO:0000256" key="2">
    <source>
        <dbReference type="ARBA" id="ARBA00022723"/>
    </source>
</evidence>
<feature type="region of interest" description="Disordered" evidence="5">
    <location>
        <begin position="280"/>
        <end position="300"/>
    </location>
</feature>
<evidence type="ECO:0000256" key="3">
    <source>
        <dbReference type="ARBA" id="ARBA00023004"/>
    </source>
</evidence>
<dbReference type="PROSITE" id="PS51007">
    <property type="entry name" value="CYTC"/>
    <property type="match status" value="2"/>
</dbReference>
<dbReference type="PANTHER" id="PTHR35008:SF4">
    <property type="entry name" value="BLL4482 PROTEIN"/>
    <property type="match status" value="1"/>
</dbReference>